<protein>
    <recommendedName>
        <fullName evidence="4">RIN4 pathogenic type III effector avirulence factor Avr cleavage site domain-containing protein</fullName>
    </recommendedName>
</protein>
<organism evidence="1 3">
    <name type="scientific">Papaver nudicaule</name>
    <name type="common">Iceland poppy</name>
    <dbReference type="NCBI Taxonomy" id="74823"/>
    <lineage>
        <taxon>Eukaryota</taxon>
        <taxon>Viridiplantae</taxon>
        <taxon>Streptophyta</taxon>
        <taxon>Embryophyta</taxon>
        <taxon>Tracheophyta</taxon>
        <taxon>Spermatophyta</taxon>
        <taxon>Magnoliopsida</taxon>
        <taxon>Ranunculales</taxon>
        <taxon>Papaveraceae</taxon>
        <taxon>Papaveroideae</taxon>
        <taxon>Papaver</taxon>
    </lineage>
</organism>
<dbReference type="AlphaFoldDB" id="A0AA41UW84"/>
<evidence type="ECO:0000313" key="2">
    <source>
        <dbReference type="EMBL" id="MCL7039304.1"/>
    </source>
</evidence>
<proteinExistence type="predicted"/>
<accession>A0AA41UW84</accession>
<sequence>MEPRKQMTCLYPDLGGWEQKVGGGFNTDYSMVFNRARANRKQVKKDRINNPNSIGNEAEINPVHQHHHHHHQQHNHAHDDSVIRKKRILSYFNCCIRV</sequence>
<dbReference type="Proteomes" id="UP001177140">
    <property type="component" value="Unassembled WGS sequence"/>
</dbReference>
<reference evidence="1" key="1">
    <citation type="submission" date="2022-03" db="EMBL/GenBank/DDBJ databases">
        <title>A functionally conserved STORR gene fusion in Papaver species that diverged 16.8 million years ago.</title>
        <authorList>
            <person name="Catania T."/>
        </authorList>
    </citation>
    <scope>NUCLEOTIDE SEQUENCE</scope>
    <source>
        <strain evidence="1">S-191538</strain>
    </source>
</reference>
<dbReference type="PANTHER" id="PTHR33882">
    <property type="entry name" value="PATHOGENIC TYPE III EFFECTOR AVIRULENCE FACTOR AVR AVRRPT-CLEAVAGE: CLEAVAGE SITE PROTEIN"/>
    <property type="match status" value="1"/>
</dbReference>
<dbReference type="EMBL" id="JAJJMA010005215">
    <property type="protein sequence ID" value="MCL7021831.1"/>
    <property type="molecule type" value="Genomic_DNA"/>
</dbReference>
<evidence type="ECO:0000313" key="3">
    <source>
        <dbReference type="Proteomes" id="UP001177140"/>
    </source>
</evidence>
<gene>
    <name evidence="2" type="ORF">MKW94_009952</name>
    <name evidence="1" type="ORF">MKW94_022110</name>
</gene>
<evidence type="ECO:0008006" key="4">
    <source>
        <dbReference type="Google" id="ProtNLM"/>
    </source>
</evidence>
<dbReference type="EMBL" id="JAJJMA010199946">
    <property type="protein sequence ID" value="MCL7039304.1"/>
    <property type="molecule type" value="Genomic_DNA"/>
</dbReference>
<name>A0AA41UW84_PAPNU</name>
<evidence type="ECO:0000313" key="1">
    <source>
        <dbReference type="EMBL" id="MCL7021831.1"/>
    </source>
</evidence>
<comment type="caution">
    <text evidence="1">The sequence shown here is derived from an EMBL/GenBank/DDBJ whole genome shotgun (WGS) entry which is preliminary data.</text>
</comment>
<dbReference type="PANTHER" id="PTHR33882:SF11">
    <property type="entry name" value="RPM1-INTERACTING PROTEIN 4 (RIN4) FAMILY PROTEIN"/>
    <property type="match status" value="1"/>
</dbReference>
<keyword evidence="3" id="KW-1185">Reference proteome</keyword>